<comment type="caution">
    <text evidence="1">The sequence shown here is derived from an EMBL/GenBank/DDBJ whole genome shotgun (WGS) entry which is preliminary data.</text>
</comment>
<dbReference type="Proteomes" id="UP001054945">
    <property type="component" value="Unassembled WGS sequence"/>
</dbReference>
<keyword evidence="2" id="KW-1185">Reference proteome</keyword>
<evidence type="ECO:0000313" key="2">
    <source>
        <dbReference type="Proteomes" id="UP001054945"/>
    </source>
</evidence>
<gene>
    <name evidence="1" type="ORF">CEXT_421331</name>
</gene>
<proteinExistence type="predicted"/>
<name>A0AAV4WEF0_CAEEX</name>
<reference evidence="1 2" key="1">
    <citation type="submission" date="2021-06" db="EMBL/GenBank/DDBJ databases">
        <title>Caerostris extrusa draft genome.</title>
        <authorList>
            <person name="Kono N."/>
            <person name="Arakawa K."/>
        </authorList>
    </citation>
    <scope>NUCLEOTIDE SEQUENCE [LARGE SCALE GENOMIC DNA]</scope>
</reference>
<accession>A0AAV4WEF0</accession>
<organism evidence="1 2">
    <name type="scientific">Caerostris extrusa</name>
    <name type="common">Bark spider</name>
    <name type="synonym">Caerostris bankana</name>
    <dbReference type="NCBI Taxonomy" id="172846"/>
    <lineage>
        <taxon>Eukaryota</taxon>
        <taxon>Metazoa</taxon>
        <taxon>Ecdysozoa</taxon>
        <taxon>Arthropoda</taxon>
        <taxon>Chelicerata</taxon>
        <taxon>Arachnida</taxon>
        <taxon>Araneae</taxon>
        <taxon>Araneomorphae</taxon>
        <taxon>Entelegynae</taxon>
        <taxon>Araneoidea</taxon>
        <taxon>Araneidae</taxon>
        <taxon>Caerostris</taxon>
    </lineage>
</organism>
<protein>
    <submittedName>
        <fullName evidence="1">Uncharacterized protein</fullName>
    </submittedName>
</protein>
<sequence>MTIAKWELNYRQVSTKREEQSQKGLQESDSLSILGCIFNIGEASQSLVDAYEKGQKKTVKRQRDEKVRGDKRNRDNCLKEIQKFPDEEDLNIRIRILSSPIERGRF</sequence>
<dbReference type="EMBL" id="BPLR01016002">
    <property type="protein sequence ID" value="GIY80356.1"/>
    <property type="molecule type" value="Genomic_DNA"/>
</dbReference>
<dbReference type="AlphaFoldDB" id="A0AAV4WEF0"/>
<evidence type="ECO:0000313" key="1">
    <source>
        <dbReference type="EMBL" id="GIY80356.1"/>
    </source>
</evidence>